<organism evidence="1 2">
    <name type="scientific">Mycobacterium leprae (strain Br4923)</name>
    <dbReference type="NCBI Taxonomy" id="561304"/>
    <lineage>
        <taxon>Bacteria</taxon>
        <taxon>Bacillati</taxon>
        <taxon>Actinomycetota</taxon>
        <taxon>Actinomycetes</taxon>
        <taxon>Mycobacteriales</taxon>
        <taxon>Mycobacteriaceae</taxon>
        <taxon>Mycobacterium</taxon>
    </lineage>
</organism>
<gene>
    <name evidence="1" type="ordered locus">MLBr01344</name>
</gene>
<dbReference type="InterPro" id="IPR011010">
    <property type="entry name" value="DNA_brk_join_enz"/>
</dbReference>
<proteinExistence type="predicted"/>
<dbReference type="AlphaFoldDB" id="A0A0H3MR03"/>
<dbReference type="KEGG" id="mlb:MLBr01344"/>
<dbReference type="HOGENOM" id="CLU_2494578_0_0_11"/>
<dbReference type="GO" id="GO:0003677">
    <property type="term" value="F:DNA binding"/>
    <property type="evidence" value="ECO:0007669"/>
    <property type="project" value="InterPro"/>
</dbReference>
<dbReference type="EMBL" id="FM211192">
    <property type="protein sequence ID" value="CAR71439.1"/>
    <property type="molecule type" value="Genomic_DNA"/>
</dbReference>
<sequence length="86" mass="9850">MSQENWKQAVNWRKSVIEIGHDNLQVHYLRHTCTSWSRRAGTGPDTPAEGHGSRIDHRDEYIYVDLFDDDLVDITTALDDVHEGAS</sequence>
<accession>A0A0H3MR03</accession>
<reference evidence="1 2" key="1">
    <citation type="journal article" date="2009" name="Nat. Genet.">
        <title>Comparative genomic and phylogeographic analysis of Mycobacterium leprae.</title>
        <authorList>
            <person name="Monot M."/>
            <person name="Honore N."/>
            <person name="Garnier T."/>
            <person name="Zidane N."/>
            <person name="Sherafi D."/>
            <person name="Paniz-Mondolfi A."/>
            <person name="Matsuoka M."/>
            <person name="Taylor G.M."/>
            <person name="Donoghue H.D."/>
            <person name="Bouwman A."/>
            <person name="Mays S."/>
            <person name="Watson C."/>
            <person name="Lockwood D."/>
            <person name="Khamispour A."/>
            <person name="Dowlati Y."/>
            <person name="Jianping S."/>
            <person name="Rea T.H."/>
            <person name="Vera-Cabrera L."/>
            <person name="Stefani M.M."/>
            <person name="Banu S."/>
            <person name="Macdonald M."/>
            <person name="Sapkota B.R."/>
            <person name="Spencer J.S."/>
            <person name="Thomas J."/>
            <person name="Harshman K."/>
            <person name="Singh P."/>
            <person name="Busso P."/>
            <person name="Gattiker A."/>
            <person name="Rougemont J."/>
            <person name="Brennan P.J."/>
            <person name="Cole S.T."/>
        </authorList>
    </citation>
    <scope>NUCLEOTIDE SEQUENCE [LARGE SCALE GENOMIC DNA]</scope>
    <source>
        <strain evidence="2">Br4923</strain>
    </source>
</reference>
<protein>
    <submittedName>
        <fullName evidence="1">Doubtful CDS</fullName>
    </submittedName>
</protein>
<evidence type="ECO:0000313" key="2">
    <source>
        <dbReference type="Proteomes" id="UP000006900"/>
    </source>
</evidence>
<name>A0A0H3MR03_MYCLB</name>
<evidence type="ECO:0000313" key="1">
    <source>
        <dbReference type="EMBL" id="CAR71439.1"/>
    </source>
</evidence>
<dbReference type="Proteomes" id="UP000006900">
    <property type="component" value="Chromosome"/>
</dbReference>
<dbReference type="SUPFAM" id="SSF56349">
    <property type="entry name" value="DNA breaking-rejoining enzymes"/>
    <property type="match status" value="1"/>
</dbReference>